<feature type="non-terminal residue" evidence="1">
    <location>
        <position position="45"/>
    </location>
</feature>
<comment type="caution">
    <text evidence="1">The sequence shown here is derived from an EMBL/GenBank/DDBJ whole genome shotgun (WGS) entry which is preliminary data.</text>
</comment>
<protein>
    <submittedName>
        <fullName evidence="1">Uncharacterized protein</fullName>
    </submittedName>
</protein>
<dbReference type="EMBL" id="BARV01002614">
    <property type="protein sequence ID" value="GAH94130.1"/>
    <property type="molecule type" value="Genomic_DNA"/>
</dbReference>
<gene>
    <name evidence="1" type="ORF">S06H3_06666</name>
</gene>
<name>X1KKL6_9ZZZZ</name>
<proteinExistence type="predicted"/>
<accession>X1KKL6</accession>
<organism evidence="1">
    <name type="scientific">marine sediment metagenome</name>
    <dbReference type="NCBI Taxonomy" id="412755"/>
    <lineage>
        <taxon>unclassified sequences</taxon>
        <taxon>metagenomes</taxon>
        <taxon>ecological metagenomes</taxon>
    </lineage>
</organism>
<sequence length="45" mass="4903">MAVELAKLTLWLGTMAKSKPLSFLNHHLRVGNSLIGAKVADLDEI</sequence>
<reference evidence="1" key="1">
    <citation type="journal article" date="2014" name="Front. Microbiol.">
        <title>High frequency of phylogenetically diverse reductive dehalogenase-homologous genes in deep subseafloor sedimentary metagenomes.</title>
        <authorList>
            <person name="Kawai M."/>
            <person name="Futagami T."/>
            <person name="Toyoda A."/>
            <person name="Takaki Y."/>
            <person name="Nishi S."/>
            <person name="Hori S."/>
            <person name="Arai W."/>
            <person name="Tsubouchi T."/>
            <person name="Morono Y."/>
            <person name="Uchiyama I."/>
            <person name="Ito T."/>
            <person name="Fujiyama A."/>
            <person name="Inagaki F."/>
            <person name="Takami H."/>
        </authorList>
    </citation>
    <scope>NUCLEOTIDE SEQUENCE</scope>
    <source>
        <strain evidence="1">Expedition CK06-06</strain>
    </source>
</reference>
<evidence type="ECO:0000313" key="1">
    <source>
        <dbReference type="EMBL" id="GAH94130.1"/>
    </source>
</evidence>
<dbReference type="AlphaFoldDB" id="X1KKL6"/>